<feature type="domain" description="BstA-like C-terminal" evidence="1">
    <location>
        <begin position="181"/>
        <end position="303"/>
    </location>
</feature>
<evidence type="ECO:0000313" key="2">
    <source>
        <dbReference type="EMBL" id="SIT52639.1"/>
    </source>
</evidence>
<organism evidence="2 3">
    <name type="scientific">Mesorhizobium prunaredense</name>
    <dbReference type="NCBI Taxonomy" id="1631249"/>
    <lineage>
        <taxon>Bacteria</taxon>
        <taxon>Pseudomonadati</taxon>
        <taxon>Pseudomonadota</taxon>
        <taxon>Alphaproteobacteria</taxon>
        <taxon>Hyphomicrobiales</taxon>
        <taxon>Phyllobacteriaceae</taxon>
        <taxon>Mesorhizobium</taxon>
    </lineage>
</organism>
<evidence type="ECO:0000259" key="1">
    <source>
        <dbReference type="Pfam" id="PF26567"/>
    </source>
</evidence>
<dbReference type="STRING" id="1631249.BQ8794_10009"/>
<accession>A0A1R3UYC1</accession>
<evidence type="ECO:0000313" key="3">
    <source>
        <dbReference type="Proteomes" id="UP000188388"/>
    </source>
</evidence>
<gene>
    <name evidence="2" type="ORF">BQ8794_10009</name>
</gene>
<dbReference type="EMBL" id="FTPD01000001">
    <property type="protein sequence ID" value="SIT52639.1"/>
    <property type="molecule type" value="Genomic_DNA"/>
</dbReference>
<dbReference type="AlphaFoldDB" id="A0A1R3UYC1"/>
<dbReference type="Pfam" id="PF26567">
    <property type="entry name" value="BstA_C"/>
    <property type="match status" value="1"/>
</dbReference>
<dbReference type="InterPro" id="IPR058744">
    <property type="entry name" value="BstA-like_C"/>
</dbReference>
<keyword evidence="3" id="KW-1185">Reference proteome</keyword>
<proteinExistence type="predicted"/>
<protein>
    <recommendedName>
        <fullName evidence="1">BstA-like C-terminal domain-containing protein</fullName>
    </recommendedName>
</protein>
<reference evidence="3" key="1">
    <citation type="submission" date="2017-01" db="EMBL/GenBank/DDBJ databases">
        <authorList>
            <person name="Brunel B."/>
        </authorList>
    </citation>
    <scope>NUCLEOTIDE SEQUENCE [LARGE SCALE GENOMIC DNA]</scope>
</reference>
<dbReference type="Proteomes" id="UP000188388">
    <property type="component" value="Unassembled WGS sequence"/>
</dbReference>
<sequence length="330" mass="36980">MFRANFSSQVDHHFNQLKRLDKLTNNSSLTTTNGQLTFDLEIVVEAEVDGVGMGVLGDGTPFLTLRGLARMCGIDHTTLVKLTSEWGDGSVKAREKKIRDLIKAQGFDDTVFFHAVKKNGTIHHAIPAHVCMAVLEYYAFEVSTDNAHALRSYRILAKKGFSDFVYAQVGYNPDGKVSLAWQQFHDRVSLVANAVPAGYFSVYQEIAGMIVPMINAGVDVGPHIVPDISVGQRWSKYWIAEDLEILHGPRKKYLHDYPVYFPQAPSNPQTPYCYPDEALGEFRKWFRETYIGSHLPEYLTGQARIGKIKPAIATKAIDSFKRKAIASKPR</sequence>
<name>A0A1R3UYC1_9HYPH</name>